<evidence type="ECO:0000313" key="9">
    <source>
        <dbReference type="EMBL" id="MBP1920807.1"/>
    </source>
</evidence>
<dbReference type="Gene3D" id="1.10.443.10">
    <property type="entry name" value="Intergrase catalytic core"/>
    <property type="match status" value="1"/>
</dbReference>
<feature type="domain" description="Core-binding (CB)" evidence="8">
    <location>
        <begin position="8"/>
        <end position="101"/>
    </location>
</feature>
<dbReference type="Gene3D" id="1.10.150.130">
    <property type="match status" value="1"/>
</dbReference>
<dbReference type="Proteomes" id="UP001519271">
    <property type="component" value="Unassembled WGS sequence"/>
</dbReference>
<comment type="caution">
    <text evidence="9">The sequence shown here is derived from an EMBL/GenBank/DDBJ whole genome shotgun (WGS) entry which is preliminary data.</text>
</comment>
<keyword evidence="4 6" id="KW-0238">DNA-binding</keyword>
<proteinExistence type="inferred from homology"/>
<dbReference type="InterPro" id="IPR011010">
    <property type="entry name" value="DNA_brk_join_enz"/>
</dbReference>
<evidence type="ECO:0000256" key="3">
    <source>
        <dbReference type="ARBA" id="ARBA00022908"/>
    </source>
</evidence>
<keyword evidence="10" id="KW-1185">Reference proteome</keyword>
<keyword evidence="3" id="KW-0229">DNA integration</keyword>
<dbReference type="EMBL" id="JAGGKC010000042">
    <property type="protein sequence ID" value="MBP1920807.1"/>
    <property type="molecule type" value="Genomic_DNA"/>
</dbReference>
<evidence type="ECO:0000256" key="4">
    <source>
        <dbReference type="ARBA" id="ARBA00023125"/>
    </source>
</evidence>
<organism evidence="9 10">
    <name type="scientific">Youngiibacter multivorans</name>
    <dbReference type="NCBI Taxonomy" id="937251"/>
    <lineage>
        <taxon>Bacteria</taxon>
        <taxon>Bacillati</taxon>
        <taxon>Bacillota</taxon>
        <taxon>Clostridia</taxon>
        <taxon>Eubacteriales</taxon>
        <taxon>Clostridiaceae</taxon>
        <taxon>Youngiibacter</taxon>
    </lineage>
</organism>
<evidence type="ECO:0000259" key="8">
    <source>
        <dbReference type="PROSITE" id="PS51900"/>
    </source>
</evidence>
<name>A0ABS4G8Q7_9CLOT</name>
<evidence type="ECO:0000259" key="7">
    <source>
        <dbReference type="PROSITE" id="PS51898"/>
    </source>
</evidence>
<dbReference type="InterPro" id="IPR004107">
    <property type="entry name" value="Integrase_SAM-like_N"/>
</dbReference>
<gene>
    <name evidence="9" type="ORF">J2Z34_003324</name>
</gene>
<dbReference type="PANTHER" id="PTHR30349">
    <property type="entry name" value="PHAGE INTEGRASE-RELATED"/>
    <property type="match status" value="1"/>
</dbReference>
<dbReference type="PANTHER" id="PTHR30349:SF41">
    <property type="entry name" value="INTEGRASE_RECOMBINASE PROTEIN MJ0367-RELATED"/>
    <property type="match status" value="1"/>
</dbReference>
<evidence type="ECO:0000256" key="1">
    <source>
        <dbReference type="ARBA" id="ARBA00003283"/>
    </source>
</evidence>
<evidence type="ECO:0000256" key="2">
    <source>
        <dbReference type="ARBA" id="ARBA00008857"/>
    </source>
</evidence>
<dbReference type="InterPro" id="IPR044068">
    <property type="entry name" value="CB"/>
</dbReference>
<dbReference type="InterPro" id="IPR050090">
    <property type="entry name" value="Tyrosine_recombinase_XerCD"/>
</dbReference>
<dbReference type="InterPro" id="IPR002104">
    <property type="entry name" value="Integrase_catalytic"/>
</dbReference>
<dbReference type="SUPFAM" id="SSF56349">
    <property type="entry name" value="DNA breaking-rejoining enzymes"/>
    <property type="match status" value="1"/>
</dbReference>
<feature type="domain" description="Tyr recombinase" evidence="7">
    <location>
        <begin position="125"/>
        <end position="316"/>
    </location>
</feature>
<comment type="similarity">
    <text evidence="2">Belongs to the 'phage' integrase family.</text>
</comment>
<dbReference type="InterPro" id="IPR010998">
    <property type="entry name" value="Integrase_recombinase_N"/>
</dbReference>
<protein>
    <submittedName>
        <fullName evidence="9">Site-specific recombinase XerD</fullName>
    </submittedName>
</protein>
<sequence>MKIGNEALVIARHISDFLNTYAPSQKTASVHTLKSYRTSLALYISFLESIKGITQRSLNRECFERSFIEEWLGWLATIRGCSPETCNNRLASLRVFLKYLGSRDIQFMYLFNDACALNRRKCQKKKVEGLSRDAVKALMDCPNTKTASGRRDLTFMVLVYSTAARLDEMLSLKARQLHLDQAKPNATITGKGNKVRTLYLLPKAVAHLRKYMKEFHGTDPNPESYVFYSRNTGSTGKLTQPAISKMLRKYALIAHEICSDVPLTLHAHQFRHAKASHWLEDGMNIVQISFLLGHEQLQTTMVYLDITTVLEAKALATLESENDKKIQPKWKNLTGRLTDFCSTKPIKK</sequence>
<evidence type="ECO:0000256" key="5">
    <source>
        <dbReference type="ARBA" id="ARBA00023172"/>
    </source>
</evidence>
<dbReference type="PROSITE" id="PS51898">
    <property type="entry name" value="TYR_RECOMBINASE"/>
    <property type="match status" value="1"/>
</dbReference>
<dbReference type="Pfam" id="PF02899">
    <property type="entry name" value="Phage_int_SAM_1"/>
    <property type="match status" value="1"/>
</dbReference>
<dbReference type="RefSeq" id="WP_209460967.1">
    <property type="nucleotide sequence ID" value="NZ_JAGGKC010000042.1"/>
</dbReference>
<dbReference type="InterPro" id="IPR013762">
    <property type="entry name" value="Integrase-like_cat_sf"/>
</dbReference>
<keyword evidence="5" id="KW-0233">DNA recombination</keyword>
<reference evidence="9 10" key="1">
    <citation type="submission" date="2021-03" db="EMBL/GenBank/DDBJ databases">
        <title>Genomic Encyclopedia of Type Strains, Phase IV (KMG-IV): sequencing the most valuable type-strain genomes for metagenomic binning, comparative biology and taxonomic classification.</title>
        <authorList>
            <person name="Goeker M."/>
        </authorList>
    </citation>
    <scope>NUCLEOTIDE SEQUENCE [LARGE SCALE GENOMIC DNA]</scope>
    <source>
        <strain evidence="9 10">DSM 6139</strain>
    </source>
</reference>
<accession>A0ABS4G8Q7</accession>
<dbReference type="PROSITE" id="PS51900">
    <property type="entry name" value="CB"/>
    <property type="match status" value="1"/>
</dbReference>
<evidence type="ECO:0000313" key="10">
    <source>
        <dbReference type="Proteomes" id="UP001519271"/>
    </source>
</evidence>
<dbReference type="Pfam" id="PF00589">
    <property type="entry name" value="Phage_integrase"/>
    <property type="match status" value="1"/>
</dbReference>
<comment type="function">
    <text evidence="1">Site-specific tyrosine recombinase, which acts by catalyzing the cutting and rejoining of the recombining DNA molecules.</text>
</comment>
<evidence type="ECO:0000256" key="6">
    <source>
        <dbReference type="PROSITE-ProRule" id="PRU01248"/>
    </source>
</evidence>